<dbReference type="Proteomes" id="UP000176608">
    <property type="component" value="Unassembled WGS sequence"/>
</dbReference>
<reference evidence="2 3" key="1">
    <citation type="journal article" date="2016" name="Nat. Commun.">
        <title>Thousands of microbial genomes shed light on interconnected biogeochemical processes in an aquifer system.</title>
        <authorList>
            <person name="Anantharaman K."/>
            <person name="Brown C.T."/>
            <person name="Hug L.A."/>
            <person name="Sharon I."/>
            <person name="Castelle C.J."/>
            <person name="Probst A.J."/>
            <person name="Thomas B.C."/>
            <person name="Singh A."/>
            <person name="Wilkins M.J."/>
            <person name="Karaoz U."/>
            <person name="Brodie E.L."/>
            <person name="Williams K.H."/>
            <person name="Hubbard S.S."/>
            <person name="Banfield J.F."/>
        </authorList>
    </citation>
    <scope>NUCLEOTIDE SEQUENCE [LARGE SCALE GENOMIC DNA]</scope>
</reference>
<evidence type="ECO:0000313" key="3">
    <source>
        <dbReference type="Proteomes" id="UP000176608"/>
    </source>
</evidence>
<gene>
    <name evidence="2" type="ORF">A2886_03320</name>
</gene>
<dbReference type="STRING" id="1802617.A2886_03320"/>
<comment type="caution">
    <text evidence="2">The sequence shown here is derived from an EMBL/GenBank/DDBJ whole genome shotgun (WGS) entry which is preliminary data.</text>
</comment>
<keyword evidence="1" id="KW-0472">Membrane</keyword>
<evidence type="ECO:0000256" key="1">
    <source>
        <dbReference type="SAM" id="Phobius"/>
    </source>
</evidence>
<keyword evidence="1" id="KW-0812">Transmembrane</keyword>
<feature type="transmembrane region" description="Helical" evidence="1">
    <location>
        <begin position="100"/>
        <end position="117"/>
    </location>
</feature>
<protein>
    <submittedName>
        <fullName evidence="2">Uncharacterized protein</fullName>
    </submittedName>
</protein>
<dbReference type="AlphaFoldDB" id="A0A1F4USI3"/>
<evidence type="ECO:0000313" key="2">
    <source>
        <dbReference type="EMBL" id="OGC47866.1"/>
    </source>
</evidence>
<name>A0A1F4USI3_UNCKA</name>
<proteinExistence type="predicted"/>
<sequence>MPKFLYTVLVFAALLWWALLRILVGKAPDNAWVILLFLLVLLITLTLTLSLPLYLLFHKRAPEFANLRFLYRKSLKWSVLLGFFVTGILGLRAFNLGSTLNIILFSLLCVVLGFQLGKSR</sequence>
<keyword evidence="1" id="KW-1133">Transmembrane helix</keyword>
<accession>A0A1F4USI3</accession>
<feature type="transmembrane region" description="Helical" evidence="1">
    <location>
        <begin position="77"/>
        <end position="94"/>
    </location>
</feature>
<dbReference type="EMBL" id="MEVA01000002">
    <property type="protein sequence ID" value="OGC47866.1"/>
    <property type="molecule type" value="Genomic_DNA"/>
</dbReference>
<organism evidence="2 3">
    <name type="scientific">candidate division WWE3 bacterium RIFCSPHIGHO2_01_FULL_42_13</name>
    <dbReference type="NCBI Taxonomy" id="1802617"/>
    <lineage>
        <taxon>Bacteria</taxon>
        <taxon>Katanobacteria</taxon>
    </lineage>
</organism>
<feature type="transmembrane region" description="Helical" evidence="1">
    <location>
        <begin position="30"/>
        <end position="57"/>
    </location>
</feature>